<evidence type="ECO:0000259" key="12">
    <source>
        <dbReference type="PROSITE" id="PS51178"/>
    </source>
</evidence>
<dbReference type="KEGG" id="pce:PECL_1048"/>
<evidence type="ECO:0000256" key="8">
    <source>
        <dbReference type="ARBA" id="ARBA00048679"/>
    </source>
</evidence>
<dbReference type="eggNOG" id="COG2815">
    <property type="taxonomic scope" value="Bacteria"/>
</dbReference>
<dbReference type="SMART" id="SM00740">
    <property type="entry name" value="PASTA"/>
    <property type="match status" value="2"/>
</dbReference>
<dbReference type="PROSITE" id="PS51178">
    <property type="entry name" value="PASTA"/>
    <property type="match status" value="2"/>
</dbReference>
<dbReference type="STRING" id="701521.PECL_1048"/>
<sequence length="503" mass="56088">MTPNQTLNGRYKVIRSLGEGGMANVYLAHDLILDRDVAVKLIRIDMQDDESALRRFQREALATTELVHPNIVGVYDIGEDHGLNYLVMEYVDGENLKQYIHDNFPLDFKQIIKIMKQILNGVETAHLHGIIHRDLKPQNILIDKNGNAKITDFGIALANEDSSFTKTNSVIGSVQYLSPEQVRGHVATQQSDIYSLGIILFEMLTGKVPFEGESAVSIAIKHYQDQVPFVRSYDDRIPQPLENVVLKATAKNQMDRYSNIQEMSEDLDSTLNPERASEDRFVAGEQNEETIVLDQAEIDQKLNTFTPESGDAKIRYSTNNKVNYPKNVPQKESHRPKHRHPIRRRALFTFLVMVAFIGSILIAFKLSSPRMVNVPGLTGMTQNAATVKLSKSQLGIGKVTKSASNKINYGSVIATLPTAGKSVQQGIKVNLEVSIGPNSFDTDNYVGGDFSSTKKQLEKKGFTIKEHQIETTKFDNGRIISQSVVAGQVVVPRVTTITFTTAR</sequence>
<dbReference type="AlphaFoldDB" id="G8PDI1"/>
<evidence type="ECO:0000256" key="3">
    <source>
        <dbReference type="ARBA" id="ARBA00022679"/>
    </source>
</evidence>
<dbReference type="GO" id="GO:0005524">
    <property type="term" value="F:ATP binding"/>
    <property type="evidence" value="ECO:0007669"/>
    <property type="project" value="UniProtKB-UniRule"/>
</dbReference>
<dbReference type="eggNOG" id="COG0515">
    <property type="taxonomic scope" value="Bacteria"/>
</dbReference>
<dbReference type="FunFam" id="1.10.510.10:FF:000021">
    <property type="entry name" value="Serine/threonine protein kinase"/>
    <property type="match status" value="1"/>
</dbReference>
<gene>
    <name evidence="13" type="ordered locus">PECL_1048</name>
</gene>
<evidence type="ECO:0000256" key="9">
    <source>
        <dbReference type="PROSITE-ProRule" id="PRU10141"/>
    </source>
</evidence>
<dbReference type="CDD" id="cd14014">
    <property type="entry name" value="STKc_PknB_like"/>
    <property type="match status" value="1"/>
</dbReference>
<dbReference type="InterPro" id="IPR011009">
    <property type="entry name" value="Kinase-like_dom_sf"/>
</dbReference>
<evidence type="ECO:0000256" key="2">
    <source>
        <dbReference type="ARBA" id="ARBA00022527"/>
    </source>
</evidence>
<comment type="catalytic activity">
    <reaction evidence="8">
        <text>L-seryl-[protein] + ATP = O-phospho-L-seryl-[protein] + ADP + H(+)</text>
        <dbReference type="Rhea" id="RHEA:17989"/>
        <dbReference type="Rhea" id="RHEA-COMP:9863"/>
        <dbReference type="Rhea" id="RHEA-COMP:11604"/>
        <dbReference type="ChEBI" id="CHEBI:15378"/>
        <dbReference type="ChEBI" id="CHEBI:29999"/>
        <dbReference type="ChEBI" id="CHEBI:30616"/>
        <dbReference type="ChEBI" id="CHEBI:83421"/>
        <dbReference type="ChEBI" id="CHEBI:456216"/>
        <dbReference type="EC" id="2.7.11.1"/>
    </reaction>
</comment>
<dbReference type="FunFam" id="3.30.200.20:FF:000035">
    <property type="entry name" value="Serine/threonine protein kinase Stk1"/>
    <property type="match status" value="1"/>
</dbReference>
<feature type="binding site" evidence="9">
    <location>
        <position position="40"/>
    </location>
    <ligand>
        <name>ATP</name>
        <dbReference type="ChEBI" id="CHEBI:30616"/>
    </ligand>
</feature>
<dbReference type="HOGENOM" id="CLU_000288_135_2_9"/>
<evidence type="ECO:0000256" key="5">
    <source>
        <dbReference type="ARBA" id="ARBA00022777"/>
    </source>
</evidence>
<dbReference type="PROSITE" id="PS00107">
    <property type="entry name" value="PROTEIN_KINASE_ATP"/>
    <property type="match status" value="1"/>
</dbReference>
<feature type="domain" description="PASTA" evidence="12">
    <location>
        <begin position="436"/>
        <end position="503"/>
    </location>
</feature>
<keyword evidence="10" id="KW-0472">Membrane</keyword>
<feature type="domain" description="Protein kinase" evidence="11">
    <location>
        <begin position="11"/>
        <end position="271"/>
    </location>
</feature>
<dbReference type="Proteomes" id="UP000005444">
    <property type="component" value="Chromosome"/>
</dbReference>
<keyword evidence="6 9" id="KW-0067">ATP-binding</keyword>
<evidence type="ECO:0000256" key="4">
    <source>
        <dbReference type="ARBA" id="ARBA00022741"/>
    </source>
</evidence>
<dbReference type="PATRIC" id="fig|701521.8.peg.995"/>
<name>G8PDI1_PEDCP</name>
<dbReference type="GO" id="GO:0004674">
    <property type="term" value="F:protein serine/threonine kinase activity"/>
    <property type="evidence" value="ECO:0007669"/>
    <property type="project" value="UniProtKB-KW"/>
</dbReference>
<protein>
    <recommendedName>
        <fullName evidence="1">non-specific serine/threonine protein kinase</fullName>
        <ecNumber evidence="1">2.7.11.1</ecNumber>
    </recommendedName>
</protein>
<dbReference type="PANTHER" id="PTHR43289:SF34">
    <property type="entry name" value="SERINE_THREONINE-PROTEIN KINASE YBDM-RELATED"/>
    <property type="match status" value="1"/>
</dbReference>
<dbReference type="Pfam" id="PF03793">
    <property type="entry name" value="PASTA"/>
    <property type="match status" value="2"/>
</dbReference>
<organism evidence="13 14">
    <name type="scientific">Pediococcus claussenii (strain ATCC BAA-344 / DSM 14800 / JCM 18046 / KCTC 3811 / LMG 21948 / P06)</name>
    <dbReference type="NCBI Taxonomy" id="701521"/>
    <lineage>
        <taxon>Bacteria</taxon>
        <taxon>Bacillati</taxon>
        <taxon>Bacillota</taxon>
        <taxon>Bacilli</taxon>
        <taxon>Lactobacillales</taxon>
        <taxon>Lactobacillaceae</taxon>
        <taxon>Pediococcus</taxon>
    </lineage>
</organism>
<dbReference type="Gene3D" id="3.30.200.20">
    <property type="entry name" value="Phosphorylase Kinase, domain 1"/>
    <property type="match status" value="1"/>
</dbReference>
<evidence type="ECO:0000313" key="13">
    <source>
        <dbReference type="EMBL" id="AEV95316.1"/>
    </source>
</evidence>
<dbReference type="SUPFAM" id="SSF56112">
    <property type="entry name" value="Protein kinase-like (PK-like)"/>
    <property type="match status" value="1"/>
</dbReference>
<dbReference type="PROSITE" id="PS00108">
    <property type="entry name" value="PROTEIN_KINASE_ST"/>
    <property type="match status" value="1"/>
</dbReference>
<evidence type="ECO:0000259" key="11">
    <source>
        <dbReference type="PROSITE" id="PS50011"/>
    </source>
</evidence>
<accession>G8PDI1</accession>
<dbReference type="RefSeq" id="WP_014215513.1">
    <property type="nucleotide sequence ID" value="NC_016605.1"/>
</dbReference>
<keyword evidence="2" id="KW-0723">Serine/threonine-protein kinase</keyword>
<evidence type="ECO:0000256" key="7">
    <source>
        <dbReference type="ARBA" id="ARBA00047899"/>
    </source>
</evidence>
<keyword evidence="5" id="KW-0418">Kinase</keyword>
<dbReference type="SMART" id="SM00220">
    <property type="entry name" value="S_TKc"/>
    <property type="match status" value="1"/>
</dbReference>
<dbReference type="InterPro" id="IPR017441">
    <property type="entry name" value="Protein_kinase_ATP_BS"/>
</dbReference>
<keyword evidence="4 9" id="KW-0547">Nucleotide-binding</keyword>
<dbReference type="Gene3D" id="1.10.510.10">
    <property type="entry name" value="Transferase(Phosphotransferase) domain 1"/>
    <property type="match status" value="1"/>
</dbReference>
<keyword evidence="10" id="KW-1133">Transmembrane helix</keyword>
<proteinExistence type="predicted"/>
<keyword evidence="14" id="KW-1185">Reference proteome</keyword>
<evidence type="ECO:0000313" key="14">
    <source>
        <dbReference type="Proteomes" id="UP000005444"/>
    </source>
</evidence>
<feature type="transmembrane region" description="Helical" evidence="10">
    <location>
        <begin position="346"/>
        <end position="364"/>
    </location>
</feature>
<keyword evidence="10" id="KW-0812">Transmembrane</keyword>
<dbReference type="InterPro" id="IPR008271">
    <property type="entry name" value="Ser/Thr_kinase_AS"/>
</dbReference>
<dbReference type="NCBIfam" id="NF033483">
    <property type="entry name" value="PknB_PASTA_kin"/>
    <property type="match status" value="1"/>
</dbReference>
<evidence type="ECO:0000256" key="1">
    <source>
        <dbReference type="ARBA" id="ARBA00012513"/>
    </source>
</evidence>
<dbReference type="CDD" id="cd06577">
    <property type="entry name" value="PASTA_pknB"/>
    <property type="match status" value="2"/>
</dbReference>
<reference evidence="13 14" key="1">
    <citation type="journal article" date="2012" name="J. Bacteriol.">
        <title>Complete Genome Sequence of the Beer Spoilage Organism Pediococcus claussenii ATCC BAA-344T.</title>
        <authorList>
            <person name="Pittet V."/>
            <person name="Abegunde T."/>
            <person name="Marfleet T."/>
            <person name="Haakensen M."/>
            <person name="Morrow K."/>
            <person name="Jayaprakash T."/>
            <person name="Schroeder K."/>
            <person name="Trost B."/>
            <person name="Byrns S."/>
            <person name="Bergsveinson J."/>
            <person name="Kusalik A."/>
            <person name="Ziola B."/>
        </authorList>
    </citation>
    <scope>NUCLEOTIDE SEQUENCE [LARGE SCALE GENOMIC DNA]</scope>
    <source>
        <strain evidence="13 14">ATCC BAA-344</strain>
    </source>
</reference>
<evidence type="ECO:0000256" key="6">
    <source>
        <dbReference type="ARBA" id="ARBA00022840"/>
    </source>
</evidence>
<dbReference type="InterPro" id="IPR000719">
    <property type="entry name" value="Prot_kinase_dom"/>
</dbReference>
<dbReference type="PROSITE" id="PS50011">
    <property type="entry name" value="PROTEIN_KINASE_DOM"/>
    <property type="match status" value="1"/>
</dbReference>
<dbReference type="InterPro" id="IPR005543">
    <property type="entry name" value="PASTA_dom"/>
</dbReference>
<evidence type="ECO:0000256" key="10">
    <source>
        <dbReference type="SAM" id="Phobius"/>
    </source>
</evidence>
<dbReference type="EC" id="2.7.11.1" evidence="1"/>
<feature type="domain" description="PASTA" evidence="12">
    <location>
        <begin position="368"/>
        <end position="435"/>
    </location>
</feature>
<dbReference type="EMBL" id="CP003137">
    <property type="protein sequence ID" value="AEV95316.1"/>
    <property type="molecule type" value="Genomic_DNA"/>
</dbReference>
<dbReference type="PANTHER" id="PTHR43289">
    <property type="entry name" value="MITOGEN-ACTIVATED PROTEIN KINASE KINASE KINASE 20-RELATED"/>
    <property type="match status" value="1"/>
</dbReference>
<dbReference type="Gene3D" id="3.30.10.20">
    <property type="match status" value="2"/>
</dbReference>
<dbReference type="Pfam" id="PF00069">
    <property type="entry name" value="Pkinase"/>
    <property type="match status" value="1"/>
</dbReference>
<keyword evidence="3" id="KW-0808">Transferase</keyword>
<comment type="catalytic activity">
    <reaction evidence="7">
        <text>L-threonyl-[protein] + ATP = O-phospho-L-threonyl-[protein] + ADP + H(+)</text>
        <dbReference type="Rhea" id="RHEA:46608"/>
        <dbReference type="Rhea" id="RHEA-COMP:11060"/>
        <dbReference type="Rhea" id="RHEA-COMP:11605"/>
        <dbReference type="ChEBI" id="CHEBI:15378"/>
        <dbReference type="ChEBI" id="CHEBI:30013"/>
        <dbReference type="ChEBI" id="CHEBI:30616"/>
        <dbReference type="ChEBI" id="CHEBI:61977"/>
        <dbReference type="ChEBI" id="CHEBI:456216"/>
        <dbReference type="EC" id="2.7.11.1"/>
    </reaction>
</comment>